<accession>A0A9P4R3R6</accession>
<evidence type="ECO:0000313" key="2">
    <source>
        <dbReference type="Proteomes" id="UP000799444"/>
    </source>
</evidence>
<dbReference type="EMBL" id="ML996126">
    <property type="protein sequence ID" value="KAF2736283.1"/>
    <property type="molecule type" value="Genomic_DNA"/>
</dbReference>
<comment type="caution">
    <text evidence="1">The sequence shown here is derived from an EMBL/GenBank/DDBJ whole genome shotgun (WGS) entry which is preliminary data.</text>
</comment>
<dbReference type="Proteomes" id="UP000799444">
    <property type="component" value="Unassembled WGS sequence"/>
</dbReference>
<evidence type="ECO:0000313" key="1">
    <source>
        <dbReference type="EMBL" id="KAF2736283.1"/>
    </source>
</evidence>
<dbReference type="AlphaFoldDB" id="A0A9P4R3R6"/>
<reference evidence="1" key="1">
    <citation type="journal article" date="2020" name="Stud. Mycol.">
        <title>101 Dothideomycetes genomes: a test case for predicting lifestyles and emergence of pathogens.</title>
        <authorList>
            <person name="Haridas S."/>
            <person name="Albert R."/>
            <person name="Binder M."/>
            <person name="Bloem J."/>
            <person name="Labutti K."/>
            <person name="Salamov A."/>
            <person name="Andreopoulos B."/>
            <person name="Baker S."/>
            <person name="Barry K."/>
            <person name="Bills G."/>
            <person name="Bluhm B."/>
            <person name="Cannon C."/>
            <person name="Castanera R."/>
            <person name="Culley D."/>
            <person name="Daum C."/>
            <person name="Ezra D."/>
            <person name="Gonzalez J."/>
            <person name="Henrissat B."/>
            <person name="Kuo A."/>
            <person name="Liang C."/>
            <person name="Lipzen A."/>
            <person name="Lutzoni F."/>
            <person name="Magnuson J."/>
            <person name="Mondo S."/>
            <person name="Nolan M."/>
            <person name="Ohm R."/>
            <person name="Pangilinan J."/>
            <person name="Park H.-J."/>
            <person name="Ramirez L."/>
            <person name="Alfaro M."/>
            <person name="Sun H."/>
            <person name="Tritt A."/>
            <person name="Yoshinaga Y."/>
            <person name="Zwiers L.-H."/>
            <person name="Turgeon B."/>
            <person name="Goodwin S."/>
            <person name="Spatafora J."/>
            <person name="Crous P."/>
            <person name="Grigoriev I."/>
        </authorList>
    </citation>
    <scope>NUCLEOTIDE SEQUENCE</scope>
    <source>
        <strain evidence="1">CBS 125425</strain>
    </source>
</reference>
<name>A0A9P4R3R6_9PLEO</name>
<sequence length="315" mass="36469">MAIHGSLYQYTRVEEHFPFCGCRRVRRTPAESSLELFDPGNIHLPPVPPGDPDYPIYISTTPTLPVNRKLTGNDFEHAIWSETINDVCDRCFLNHRFYTPYENGHQYDWSSLDYTRIYRRPCVRRVRRHSCAYVQKSSGVEDFGLDTSLPVQEPLTHNVSHLKPTTLLTGLHLDAEFAYEHTSLDACAACIPKPTSNLAAQALLKSINKLQNDLTARFVVVQRVRSLHFETLRLLSVLGIFRHERELMSSRALECSIADSWVRFADVRAGEEQRRARRWARQARRLYNVRGSGWHVALENAVWDWYIRREGFRGV</sequence>
<organism evidence="1 2">
    <name type="scientific">Polyplosphaeria fusca</name>
    <dbReference type="NCBI Taxonomy" id="682080"/>
    <lineage>
        <taxon>Eukaryota</taxon>
        <taxon>Fungi</taxon>
        <taxon>Dikarya</taxon>
        <taxon>Ascomycota</taxon>
        <taxon>Pezizomycotina</taxon>
        <taxon>Dothideomycetes</taxon>
        <taxon>Pleosporomycetidae</taxon>
        <taxon>Pleosporales</taxon>
        <taxon>Tetraplosphaeriaceae</taxon>
        <taxon>Polyplosphaeria</taxon>
    </lineage>
</organism>
<keyword evidence="2" id="KW-1185">Reference proteome</keyword>
<gene>
    <name evidence="1" type="ORF">EJ04DRAFT_562530</name>
</gene>
<protein>
    <submittedName>
        <fullName evidence="1">Uncharacterized protein</fullName>
    </submittedName>
</protein>
<proteinExistence type="predicted"/>